<protein>
    <submittedName>
        <fullName evidence="2">ASCH domain-containing protein</fullName>
    </submittedName>
</protein>
<evidence type="ECO:0000313" key="2">
    <source>
        <dbReference type="EMBL" id="MBJ3809955.1"/>
    </source>
</evidence>
<organism evidence="2 3">
    <name type="scientific">Streptomyces flavofungini</name>
    <dbReference type="NCBI Taxonomy" id="68200"/>
    <lineage>
        <taxon>Bacteria</taxon>
        <taxon>Bacillati</taxon>
        <taxon>Actinomycetota</taxon>
        <taxon>Actinomycetes</taxon>
        <taxon>Kitasatosporales</taxon>
        <taxon>Streptomycetaceae</taxon>
        <taxon>Streptomyces</taxon>
    </lineage>
</organism>
<proteinExistence type="predicted"/>
<dbReference type="Gene3D" id="3.10.400.10">
    <property type="entry name" value="Sulfate adenylyltransferase"/>
    <property type="match status" value="1"/>
</dbReference>
<dbReference type="PANTHER" id="PTHR39203">
    <property type="entry name" value="CYTOPLASMIC PROTEIN-RELATED"/>
    <property type="match status" value="1"/>
</dbReference>
<feature type="domain" description="ASCH" evidence="1">
    <location>
        <begin position="10"/>
        <end position="123"/>
    </location>
</feature>
<sequence>MRSLELCTPGALRAELNALVLAGAKTTTTGVLADYAKETEDLEYPGERLAVLDDDGGCVATVEITGTEVLPLADVTWAHADAEGEGFTGLADWRSGHDRHWARQGTHVTDGTLVVCLAFRLVAGS</sequence>
<dbReference type="InterPro" id="IPR007374">
    <property type="entry name" value="ASCH_domain"/>
</dbReference>
<dbReference type="InterPro" id="IPR009326">
    <property type="entry name" value="DUF984"/>
</dbReference>
<dbReference type="EMBL" id="JAEKOZ010000014">
    <property type="protein sequence ID" value="MBJ3809955.1"/>
    <property type="molecule type" value="Genomic_DNA"/>
</dbReference>
<dbReference type="SUPFAM" id="SSF88697">
    <property type="entry name" value="PUA domain-like"/>
    <property type="match status" value="1"/>
</dbReference>
<comment type="caution">
    <text evidence="2">The sequence shown here is derived from an EMBL/GenBank/DDBJ whole genome shotgun (WGS) entry which is preliminary data.</text>
</comment>
<dbReference type="InterPro" id="IPR015947">
    <property type="entry name" value="PUA-like_sf"/>
</dbReference>
<dbReference type="SMART" id="SM01022">
    <property type="entry name" value="ASCH"/>
    <property type="match status" value="1"/>
</dbReference>
<evidence type="ECO:0000313" key="3">
    <source>
        <dbReference type="Proteomes" id="UP000634780"/>
    </source>
</evidence>
<dbReference type="Pfam" id="PF04266">
    <property type="entry name" value="ASCH"/>
    <property type="match status" value="1"/>
</dbReference>
<accession>A0ABS0X9S2</accession>
<dbReference type="Proteomes" id="UP000634780">
    <property type="component" value="Unassembled WGS sequence"/>
</dbReference>
<evidence type="ECO:0000259" key="1">
    <source>
        <dbReference type="SMART" id="SM01022"/>
    </source>
</evidence>
<reference evidence="2 3" key="1">
    <citation type="submission" date="2020-12" db="EMBL/GenBank/DDBJ databases">
        <title>Streptomyces typhae sp. nov., a novel endophytic actinomycete isolated from the root of cattail pollen (Typha angustifolia L.).</title>
        <authorList>
            <person name="Peng C."/>
            <person name="Liu C."/>
        </authorList>
    </citation>
    <scope>NUCLEOTIDE SEQUENCE [LARGE SCALE GENOMIC DNA]</scope>
    <source>
        <strain evidence="2 3">JCM 4753</strain>
    </source>
</reference>
<dbReference type="PANTHER" id="PTHR39203:SF1">
    <property type="entry name" value="CYTOPLASMIC PROTEIN"/>
    <property type="match status" value="1"/>
</dbReference>
<gene>
    <name evidence="2" type="ORF">JGB26_23035</name>
</gene>
<name>A0ABS0X9S2_9ACTN</name>
<keyword evidence="3" id="KW-1185">Reference proteome</keyword>